<evidence type="ECO:0000313" key="2">
    <source>
        <dbReference type="Proteomes" id="UP000218231"/>
    </source>
</evidence>
<reference evidence="1 2" key="1">
    <citation type="journal article" date="2017" name="Curr. Biol.">
        <title>Genome architecture and evolution of a unichromosomal asexual nematode.</title>
        <authorList>
            <person name="Fradin H."/>
            <person name="Zegar C."/>
            <person name="Gutwein M."/>
            <person name="Lucas J."/>
            <person name="Kovtun M."/>
            <person name="Corcoran D."/>
            <person name="Baugh L.R."/>
            <person name="Kiontke K."/>
            <person name="Gunsalus K."/>
            <person name="Fitch D.H."/>
            <person name="Piano F."/>
        </authorList>
    </citation>
    <scope>NUCLEOTIDE SEQUENCE [LARGE SCALE GENOMIC DNA]</scope>
    <source>
        <strain evidence="1">PF1309</strain>
    </source>
</reference>
<dbReference type="AlphaFoldDB" id="A0A2A2LSV6"/>
<keyword evidence="2" id="KW-1185">Reference proteome</keyword>
<proteinExistence type="predicted"/>
<dbReference type="EMBL" id="LIAE01006465">
    <property type="protein sequence ID" value="PAV89239.1"/>
    <property type="molecule type" value="Genomic_DNA"/>
</dbReference>
<organism evidence="1 2">
    <name type="scientific">Diploscapter pachys</name>
    <dbReference type="NCBI Taxonomy" id="2018661"/>
    <lineage>
        <taxon>Eukaryota</taxon>
        <taxon>Metazoa</taxon>
        <taxon>Ecdysozoa</taxon>
        <taxon>Nematoda</taxon>
        <taxon>Chromadorea</taxon>
        <taxon>Rhabditida</taxon>
        <taxon>Rhabditina</taxon>
        <taxon>Rhabditomorpha</taxon>
        <taxon>Rhabditoidea</taxon>
        <taxon>Rhabditidae</taxon>
        <taxon>Diploscapter</taxon>
    </lineage>
</organism>
<dbReference type="Proteomes" id="UP000218231">
    <property type="component" value="Unassembled WGS sequence"/>
</dbReference>
<name>A0A2A2LSV6_9BILA</name>
<gene>
    <name evidence="1" type="ORF">WR25_08161</name>
</gene>
<accession>A0A2A2LSV6</accession>
<protein>
    <submittedName>
        <fullName evidence="1">Uncharacterized protein</fullName>
    </submittedName>
</protein>
<comment type="caution">
    <text evidence="1">The sequence shown here is derived from an EMBL/GenBank/DDBJ whole genome shotgun (WGS) entry which is preliminary data.</text>
</comment>
<sequence length="176" mass="19017">MNAVQKLDALYHETHFLPLQLTSHVVGRSAEALPGQIVADFGGHSEVSDLGAQLLVQKHVLQLQVSVHVLLRVDVLHARHDLQGSVMVVLLLRSSLSELLEQYSSTMYICPLSMNSSQMPAVLIAVLTNSPYMSTYLFVLLGGVLLGHFDGHLSAPGYFPESVAEAETAGAEETLA</sequence>
<evidence type="ECO:0000313" key="1">
    <source>
        <dbReference type="EMBL" id="PAV89239.1"/>
    </source>
</evidence>